<feature type="compositionally biased region" description="Acidic residues" evidence="1">
    <location>
        <begin position="206"/>
        <end position="217"/>
    </location>
</feature>
<dbReference type="Gene3D" id="1.10.520.40">
    <property type="entry name" value="CRISPR-associated protein Cse2"/>
    <property type="match status" value="1"/>
</dbReference>
<dbReference type="InterPro" id="IPR013382">
    <property type="entry name" value="CRISPR-assoc_prot_Cse2"/>
</dbReference>
<name>A0ABW6PHX2_9NOCA</name>
<gene>
    <name evidence="2" type="primary">casB</name>
    <name evidence="2" type="synonym">cse2</name>
    <name evidence="2" type="ORF">ACFYTF_04050</name>
</gene>
<dbReference type="CDD" id="cd09731">
    <property type="entry name" value="Cse2_I-E"/>
    <property type="match status" value="1"/>
</dbReference>
<proteinExistence type="predicted"/>
<accession>A0ABW6PHX2</accession>
<dbReference type="InterPro" id="IPR038287">
    <property type="entry name" value="Cse2_sf"/>
</dbReference>
<evidence type="ECO:0000313" key="3">
    <source>
        <dbReference type="Proteomes" id="UP001601444"/>
    </source>
</evidence>
<reference evidence="2 3" key="1">
    <citation type="submission" date="2024-10" db="EMBL/GenBank/DDBJ databases">
        <title>The Natural Products Discovery Center: Release of the First 8490 Sequenced Strains for Exploring Actinobacteria Biosynthetic Diversity.</title>
        <authorList>
            <person name="Kalkreuter E."/>
            <person name="Kautsar S.A."/>
            <person name="Yang D."/>
            <person name="Bader C.D."/>
            <person name="Teijaro C.N."/>
            <person name="Fluegel L."/>
            <person name="Davis C.M."/>
            <person name="Simpson J.R."/>
            <person name="Lauterbach L."/>
            <person name="Steele A.D."/>
            <person name="Gui C."/>
            <person name="Meng S."/>
            <person name="Li G."/>
            <person name="Viehrig K."/>
            <person name="Ye F."/>
            <person name="Su P."/>
            <person name="Kiefer A.F."/>
            <person name="Nichols A."/>
            <person name="Cepeda A.J."/>
            <person name="Yan W."/>
            <person name="Fan B."/>
            <person name="Jiang Y."/>
            <person name="Adhikari A."/>
            <person name="Zheng C.-J."/>
            <person name="Schuster L."/>
            <person name="Cowan T.M."/>
            <person name="Smanski M.J."/>
            <person name="Chevrette M.G."/>
            <person name="De Carvalho L.P.S."/>
            <person name="Shen B."/>
        </authorList>
    </citation>
    <scope>NUCLEOTIDE SEQUENCE [LARGE SCALE GENOMIC DNA]</scope>
    <source>
        <strain evidence="2 3">NPDC004045</strain>
    </source>
</reference>
<feature type="region of interest" description="Disordered" evidence="1">
    <location>
        <begin position="198"/>
        <end position="217"/>
    </location>
</feature>
<protein>
    <submittedName>
        <fullName evidence="2">Type I-E CRISPR-associated protein Cse2/CasB</fullName>
    </submittedName>
</protein>
<dbReference type="RefSeq" id="WP_387699019.1">
    <property type="nucleotide sequence ID" value="NZ_JBIAMX010000002.1"/>
</dbReference>
<keyword evidence="3" id="KW-1185">Reference proteome</keyword>
<dbReference type="Proteomes" id="UP001601444">
    <property type="component" value="Unassembled WGS sequence"/>
</dbReference>
<evidence type="ECO:0000256" key="1">
    <source>
        <dbReference type="SAM" id="MobiDB-lite"/>
    </source>
</evidence>
<sequence>MTSPSRSYGELDDALAEFVGRKVAALQNRYRARDGDALAAMARLRRGVGQLPGQEPRLWALTLEDFPAVLDRLKKTDEERNGIATVWERAAFDAITLHALHQQSQSAPMHQRTDSSLGAAAKVLRSQTQSETVRARFNSLATISGRDARLVHMRGLISQLRAAAISMDYARFAVDLRRLDDQERRDGVLLGWARDYHRNTKPDADGISDEETTGEPQ</sequence>
<organism evidence="2 3">
    <name type="scientific">Nocardia thailandica</name>
    <dbReference type="NCBI Taxonomy" id="257275"/>
    <lineage>
        <taxon>Bacteria</taxon>
        <taxon>Bacillati</taxon>
        <taxon>Actinomycetota</taxon>
        <taxon>Actinomycetes</taxon>
        <taxon>Mycobacteriales</taxon>
        <taxon>Nocardiaceae</taxon>
        <taxon>Nocardia</taxon>
    </lineage>
</organism>
<comment type="caution">
    <text evidence="2">The sequence shown here is derived from an EMBL/GenBank/DDBJ whole genome shotgun (WGS) entry which is preliminary data.</text>
</comment>
<dbReference type="EMBL" id="JBIAMX010000002">
    <property type="protein sequence ID" value="MFF0541989.1"/>
    <property type="molecule type" value="Genomic_DNA"/>
</dbReference>
<dbReference type="NCBIfam" id="TIGR02548">
    <property type="entry name" value="casB_cse2"/>
    <property type="match status" value="1"/>
</dbReference>
<dbReference type="Pfam" id="PF09485">
    <property type="entry name" value="CRISPR_Cse2"/>
    <property type="match status" value="1"/>
</dbReference>
<evidence type="ECO:0000313" key="2">
    <source>
        <dbReference type="EMBL" id="MFF0541989.1"/>
    </source>
</evidence>